<comment type="subcellular location">
    <subcellularLocation>
        <location evidence="1">Cytoplasm</location>
    </subcellularLocation>
</comment>
<dbReference type="InterPro" id="IPR013103">
    <property type="entry name" value="RVT_2"/>
</dbReference>
<evidence type="ECO:0000256" key="8">
    <source>
        <dbReference type="ARBA" id="ARBA00022777"/>
    </source>
</evidence>
<evidence type="ECO:0000256" key="12">
    <source>
        <dbReference type="ARBA" id="ARBA00063228"/>
    </source>
</evidence>
<dbReference type="PANTHER" id="PTHR47987">
    <property type="entry name" value="OS08G0249100 PROTEIN"/>
    <property type="match status" value="1"/>
</dbReference>
<evidence type="ECO:0000256" key="14">
    <source>
        <dbReference type="PROSITE-ProRule" id="PRU10141"/>
    </source>
</evidence>
<keyword evidence="5" id="KW-0597">Phosphoprotein</keyword>
<proteinExistence type="predicted"/>
<organism evidence="18 19">
    <name type="scientific">Arabidopsis thaliana x Arabidopsis arenosa</name>
    <dbReference type="NCBI Taxonomy" id="1240361"/>
    <lineage>
        <taxon>Eukaryota</taxon>
        <taxon>Viridiplantae</taxon>
        <taxon>Streptophyta</taxon>
        <taxon>Embryophyta</taxon>
        <taxon>Tracheophyta</taxon>
        <taxon>Spermatophyta</taxon>
        <taxon>Magnoliopsida</taxon>
        <taxon>eudicotyledons</taxon>
        <taxon>Gunneridae</taxon>
        <taxon>Pentapetalae</taxon>
        <taxon>rosids</taxon>
        <taxon>malvids</taxon>
        <taxon>Brassicales</taxon>
        <taxon>Brassicaceae</taxon>
        <taxon>Camelineae</taxon>
        <taxon>Arabidopsis</taxon>
    </lineage>
</organism>
<evidence type="ECO:0000259" key="16">
    <source>
        <dbReference type="PROSITE" id="PS50011"/>
    </source>
</evidence>
<dbReference type="InterPro" id="IPR001878">
    <property type="entry name" value="Znf_CCHC"/>
</dbReference>
<dbReference type="GO" id="GO:0008270">
    <property type="term" value="F:zinc ion binding"/>
    <property type="evidence" value="ECO:0007669"/>
    <property type="project" value="UniProtKB-KW"/>
</dbReference>
<name>A0A8T2D1V8_9BRAS</name>
<evidence type="ECO:0000256" key="9">
    <source>
        <dbReference type="ARBA" id="ARBA00022840"/>
    </source>
</evidence>
<dbReference type="CDD" id="cd09272">
    <property type="entry name" value="RNase_HI_RT_Ty1"/>
    <property type="match status" value="1"/>
</dbReference>
<dbReference type="GO" id="GO:0005737">
    <property type="term" value="C:cytoplasm"/>
    <property type="evidence" value="ECO:0007669"/>
    <property type="project" value="UniProtKB-SubCell"/>
</dbReference>
<keyword evidence="13" id="KW-0862">Zinc</keyword>
<keyword evidence="8" id="KW-0418">Kinase</keyword>
<dbReference type="GO" id="GO:0005524">
    <property type="term" value="F:ATP binding"/>
    <property type="evidence" value="ECO:0007669"/>
    <property type="project" value="UniProtKB-UniRule"/>
</dbReference>
<dbReference type="Pfam" id="PF14244">
    <property type="entry name" value="Retrotran_gag_3"/>
    <property type="match status" value="1"/>
</dbReference>
<feature type="region of interest" description="Disordered" evidence="15">
    <location>
        <begin position="464"/>
        <end position="498"/>
    </location>
</feature>
<sequence>MTTSSNTNVDSSRQSIDQYENPFFLHSSDHAGLVLVSDRLTTGADFHSWRRSVRMALNVRNKLGFIDGNITKPSPDHHDFGSWSRCNDMVATWLMNSVCKKIGQSLLFISTAEGIWKNLLARFKQDDAPRVYEIEHRLSIIQQGAMDVSSYYTELVTLWEEYRNYVELPVCTCGRCECNAAVLWERLQQRSRVTKFLMGLNESFESTRRQILMLKPIPTIEDAFNMVTQDERQRSIKTPSSKTVVFQASGPNQSSGQCYQDVSSYQGQMDNTAFAVQNEYRPRPPRPVCTHCGQSGHVVQKCFKIIGYPPGYIPRFKSTISNYQSQRSPAPSTFQPRGYSANAASKPHSVANIMTNPPSLYIPPPATEVNNLDINKLSGDQIQTLIQQLSGRIQTSEPLAPSPSTSAPSTVTEHGIMAVQSSTVSRNVVFHENIFPFHDNPISPVSDVFSHAILPLPVHVNDEIHTSSSPNAHNEHSHASSASSSSTTSSQPSTSSSSIIPVLPEAVTTETACVSLSVARPKRQGCKWVYTIKYNPDGTIERYKARLVAKEFTQQEGVDYFDTFSPVAKLASVKLVLGCAAKKGWSLTQIDVSNAFLHSELDEEIYMSLPQGYTPSSGFLPSNHVCRLHKSIYGLKQTSRQWYKCLSKTLLDAAFIQSQSDNTLFVQLQGTSFISILVYVDDILIASNDSNQVTLIKAYLADHFKIKDLGPARFFLGLEIARNSEGIAICQRKYCLDLLTDAGLLGCKPSTVPMDPKVNLTADMGTLLDNAKPYRKLVGRLLYLCVTRPDIIFAVHRLSRFLSCATDVHMQAAQRVLKYLKGNPGQGLFYSTNTSLCLNGFADADWGTCLDSRRSVSGVCIFLGTSLISWKYKKQDVCSSSSTEAEYRSMAVATKDLLWFSYMLKDLHIKVETKAKLFCDNKSAMHIANNPVFHERTKHVEIDCHTTRDQVKFGFLQVHHIGTENQLADILTKPLHPGPFKSLLNRLGSIAMKVPDSSSPTGVLEEFFRTEEFNSSSETVKNPSSSRFRKMVQLLRSKSKKSLENVKIPFHNNGVIKSSFRRCSSMRENLRFSSNDSHFLLHSPRRIFTFSDLKSATNNFSLENLIGKGGYAEVYKGMLPNGQMVAIKRLMRGNNEEIIVDFLSEMGIMAHVNHPNIAKLLGYGVEGGMHLVLELSPHGSLASMLYSSKEKMKWSIRYKIALGVAEGLVYLHRGCHRRIIHRDIKAANILLTHDFSPQICDFGLAKWLPENWTHHIVSKFEGTFGYLAPEYLTHGIVDEKTDVFALGVLLLELVTGRRALDYSKQSLVLWAKPLMKKNKIRELIDPSLAGEYEWRQIKLVLLAAALSIQQSSIERPEMSQVVEILKGNLKDLKCIMKCRVPFYRKAFRDEVGKKDRNILTNHL</sequence>
<comment type="catalytic activity">
    <reaction evidence="10">
        <text>L-threonyl-[protein] + ATP = O-phospho-L-threonyl-[protein] + ADP + H(+)</text>
        <dbReference type="Rhea" id="RHEA:46608"/>
        <dbReference type="Rhea" id="RHEA-COMP:11060"/>
        <dbReference type="Rhea" id="RHEA-COMP:11605"/>
        <dbReference type="ChEBI" id="CHEBI:15378"/>
        <dbReference type="ChEBI" id="CHEBI:30013"/>
        <dbReference type="ChEBI" id="CHEBI:30616"/>
        <dbReference type="ChEBI" id="CHEBI:61977"/>
        <dbReference type="ChEBI" id="CHEBI:456216"/>
        <dbReference type="EC" id="2.7.11.1"/>
    </reaction>
</comment>
<evidence type="ECO:0000256" key="13">
    <source>
        <dbReference type="PROSITE-ProRule" id="PRU00047"/>
    </source>
</evidence>
<keyword evidence="4" id="KW-0723">Serine/threonine-protein kinase</keyword>
<dbReference type="EMBL" id="JAEFBK010000005">
    <property type="protein sequence ID" value="KAG7603983.1"/>
    <property type="molecule type" value="Genomic_DNA"/>
</dbReference>
<reference evidence="18 19" key="1">
    <citation type="submission" date="2020-12" db="EMBL/GenBank/DDBJ databases">
        <title>Concerted genomic and epigenomic changes stabilize Arabidopsis allopolyploids.</title>
        <authorList>
            <person name="Chen Z."/>
        </authorList>
    </citation>
    <scope>NUCLEOTIDE SEQUENCE [LARGE SCALE GENOMIC DNA]</scope>
    <source>
        <strain evidence="18">Allo738</strain>
        <tissue evidence="18">Leaf</tissue>
    </source>
</reference>
<evidence type="ECO:0000256" key="2">
    <source>
        <dbReference type="ARBA" id="ARBA00012513"/>
    </source>
</evidence>
<feature type="domain" description="CCHC-type" evidence="17">
    <location>
        <begin position="289"/>
        <end position="302"/>
    </location>
</feature>
<feature type="compositionally biased region" description="Polar residues" evidence="15">
    <location>
        <begin position="323"/>
        <end position="335"/>
    </location>
</feature>
<keyword evidence="13" id="KW-0479">Metal-binding</keyword>
<comment type="subunit">
    <text evidence="12">Interacts with ARAC5 and ARAC10.</text>
</comment>
<evidence type="ECO:0000259" key="17">
    <source>
        <dbReference type="PROSITE" id="PS50158"/>
    </source>
</evidence>
<dbReference type="InterPro" id="IPR046958">
    <property type="entry name" value="RBK1/2/STUNTED"/>
</dbReference>
<keyword evidence="19" id="KW-1185">Reference proteome</keyword>
<evidence type="ECO:0000256" key="3">
    <source>
        <dbReference type="ARBA" id="ARBA00022490"/>
    </source>
</evidence>
<keyword evidence="6" id="KW-0808">Transferase</keyword>
<feature type="region of interest" description="Disordered" evidence="15">
    <location>
        <begin position="323"/>
        <end position="342"/>
    </location>
</feature>
<dbReference type="PROSITE" id="PS00107">
    <property type="entry name" value="PROTEIN_KINASE_ATP"/>
    <property type="match status" value="1"/>
</dbReference>
<keyword evidence="13" id="KW-0863">Zinc-finger</keyword>
<gene>
    <name evidence="18" type="ORF">ISN45_At05g030660</name>
</gene>
<evidence type="ECO:0000313" key="18">
    <source>
        <dbReference type="EMBL" id="KAG7603983.1"/>
    </source>
</evidence>
<dbReference type="InterPro" id="IPR017441">
    <property type="entry name" value="Protein_kinase_ATP_BS"/>
</dbReference>
<feature type="domain" description="Protein kinase" evidence="16">
    <location>
        <begin position="1100"/>
        <end position="1403"/>
    </location>
</feature>
<dbReference type="SMART" id="SM00220">
    <property type="entry name" value="S_TKc"/>
    <property type="match status" value="1"/>
</dbReference>
<evidence type="ECO:0000256" key="7">
    <source>
        <dbReference type="ARBA" id="ARBA00022741"/>
    </source>
</evidence>
<accession>A0A8T2D1V8</accession>
<dbReference type="Pfam" id="PF07727">
    <property type="entry name" value="RVT_2"/>
    <property type="match status" value="1"/>
</dbReference>
<evidence type="ECO:0000256" key="11">
    <source>
        <dbReference type="ARBA" id="ARBA00048679"/>
    </source>
</evidence>
<evidence type="ECO:0000256" key="15">
    <source>
        <dbReference type="SAM" id="MobiDB-lite"/>
    </source>
</evidence>
<feature type="binding site" evidence="14">
    <location>
        <position position="1128"/>
    </location>
    <ligand>
        <name>ATP</name>
        <dbReference type="ChEBI" id="CHEBI:30616"/>
    </ligand>
</feature>
<dbReference type="EC" id="2.7.11.1" evidence="2"/>
<dbReference type="InterPro" id="IPR029472">
    <property type="entry name" value="Copia-like_N"/>
</dbReference>
<dbReference type="FunFam" id="1.10.510.10:FF:000335">
    <property type="entry name" value="receptor-like cytosolic serine/threonine-protein kinase RBK2"/>
    <property type="match status" value="1"/>
</dbReference>
<dbReference type="PROSITE" id="PS00108">
    <property type="entry name" value="PROTEIN_KINASE_ST"/>
    <property type="match status" value="1"/>
</dbReference>
<dbReference type="GO" id="GO:0003676">
    <property type="term" value="F:nucleic acid binding"/>
    <property type="evidence" value="ECO:0007669"/>
    <property type="project" value="InterPro"/>
</dbReference>
<comment type="catalytic activity">
    <reaction evidence="11">
        <text>L-seryl-[protein] + ATP = O-phospho-L-seryl-[protein] + ADP + H(+)</text>
        <dbReference type="Rhea" id="RHEA:17989"/>
        <dbReference type="Rhea" id="RHEA-COMP:9863"/>
        <dbReference type="Rhea" id="RHEA-COMP:11604"/>
        <dbReference type="ChEBI" id="CHEBI:15378"/>
        <dbReference type="ChEBI" id="CHEBI:29999"/>
        <dbReference type="ChEBI" id="CHEBI:30616"/>
        <dbReference type="ChEBI" id="CHEBI:83421"/>
        <dbReference type="ChEBI" id="CHEBI:456216"/>
        <dbReference type="EC" id="2.7.11.1"/>
    </reaction>
</comment>
<dbReference type="Pfam" id="PF00069">
    <property type="entry name" value="Pkinase"/>
    <property type="match status" value="1"/>
</dbReference>
<protein>
    <recommendedName>
        <fullName evidence="2">non-specific serine/threonine protein kinase</fullName>
        <ecNumber evidence="2">2.7.11.1</ecNumber>
    </recommendedName>
</protein>
<feature type="compositionally biased region" description="Low complexity" evidence="15">
    <location>
        <begin position="479"/>
        <end position="498"/>
    </location>
</feature>
<dbReference type="InterPro" id="IPR008271">
    <property type="entry name" value="Ser/Thr_kinase_AS"/>
</dbReference>
<evidence type="ECO:0000256" key="5">
    <source>
        <dbReference type="ARBA" id="ARBA00022553"/>
    </source>
</evidence>
<comment type="caution">
    <text evidence="18">The sequence shown here is derived from an EMBL/GenBank/DDBJ whole genome shotgun (WGS) entry which is preliminary data.</text>
</comment>
<dbReference type="GO" id="GO:0004674">
    <property type="term" value="F:protein serine/threonine kinase activity"/>
    <property type="evidence" value="ECO:0007669"/>
    <property type="project" value="UniProtKB-KW"/>
</dbReference>
<dbReference type="PROSITE" id="PS50158">
    <property type="entry name" value="ZF_CCHC"/>
    <property type="match status" value="1"/>
</dbReference>
<dbReference type="GO" id="GO:0051020">
    <property type="term" value="F:GTPase binding"/>
    <property type="evidence" value="ECO:0007669"/>
    <property type="project" value="UniProtKB-ARBA"/>
</dbReference>
<evidence type="ECO:0000256" key="6">
    <source>
        <dbReference type="ARBA" id="ARBA00022679"/>
    </source>
</evidence>
<evidence type="ECO:0000256" key="10">
    <source>
        <dbReference type="ARBA" id="ARBA00047899"/>
    </source>
</evidence>
<dbReference type="Proteomes" id="UP000694240">
    <property type="component" value="Chromosome 5"/>
</dbReference>
<evidence type="ECO:0000256" key="4">
    <source>
        <dbReference type="ARBA" id="ARBA00022527"/>
    </source>
</evidence>
<keyword evidence="9 14" id="KW-0067">ATP-binding</keyword>
<dbReference type="PROSITE" id="PS50011">
    <property type="entry name" value="PROTEIN_KINASE_DOM"/>
    <property type="match status" value="1"/>
</dbReference>
<dbReference type="PANTHER" id="PTHR47987:SF12">
    <property type="entry name" value="PROTEIN KINASE FAMILY PROTEIN"/>
    <property type="match status" value="1"/>
</dbReference>
<keyword evidence="3" id="KW-0963">Cytoplasm</keyword>
<evidence type="ECO:0000256" key="1">
    <source>
        <dbReference type="ARBA" id="ARBA00004496"/>
    </source>
</evidence>
<evidence type="ECO:0000313" key="19">
    <source>
        <dbReference type="Proteomes" id="UP000694240"/>
    </source>
</evidence>
<keyword evidence="7 14" id="KW-0547">Nucleotide-binding</keyword>
<dbReference type="FunFam" id="3.30.200.20:FF:000389">
    <property type="entry name" value="Receptor-like cytosolic serine/threonine-protein kinase RBK1"/>
    <property type="match status" value="1"/>
</dbReference>
<dbReference type="InterPro" id="IPR000719">
    <property type="entry name" value="Prot_kinase_dom"/>
</dbReference>